<evidence type="ECO:0000313" key="10">
    <source>
        <dbReference type="EMBL" id="MBB5372699.1"/>
    </source>
</evidence>
<organism evidence="10 11">
    <name type="scientific">Acidocella aromatica</name>
    <dbReference type="NCBI Taxonomy" id="1303579"/>
    <lineage>
        <taxon>Bacteria</taxon>
        <taxon>Pseudomonadati</taxon>
        <taxon>Pseudomonadota</taxon>
        <taxon>Alphaproteobacteria</taxon>
        <taxon>Acetobacterales</taxon>
        <taxon>Acidocellaceae</taxon>
        <taxon>Acidocella</taxon>
    </lineage>
</organism>
<evidence type="ECO:0000256" key="3">
    <source>
        <dbReference type="ARBA" id="ARBA00001936"/>
    </source>
</evidence>
<dbReference type="InterPro" id="IPR036052">
    <property type="entry name" value="TrpB-like_PALP_sf"/>
</dbReference>
<evidence type="ECO:0000256" key="5">
    <source>
        <dbReference type="ARBA" id="ARBA00010869"/>
    </source>
</evidence>
<dbReference type="Proteomes" id="UP000553706">
    <property type="component" value="Unassembled WGS sequence"/>
</dbReference>
<dbReference type="InterPro" id="IPR000634">
    <property type="entry name" value="Ser/Thr_deHydtase_PyrdxlP-BS"/>
</dbReference>
<gene>
    <name evidence="10" type="ORF">HNP71_000950</name>
</gene>
<sequence>MSVTPASVRAAAERIKGLIARTPMLRNAALDRAVGAAVLVKPEMLQRTGSFKLRGATNALLSLAPDVRVAGVVAYSSGNHGQAVACAASALGVPATIVMPADAPAIKRDSTAFWGAEVVLYDRESGNREAIAAEIVARTGASLIPPYDHVDVMAGQGTLALELAEDAAGEGLTMDAFLSPAGGGGLMAGCALALSEASPGTKCFTAEPEDWDDTARSLALGERVRNDMRGSKFCDALLTPTPGKQTFPINQRLVTAGFVASDDEVRAAMRFAARNLKLVVEPGGAVALAALLSGKAKFPGQVVGVVLSGGNAEV</sequence>
<dbReference type="PROSITE" id="PS00165">
    <property type="entry name" value="DEHYDRATASE_SER_THR"/>
    <property type="match status" value="1"/>
</dbReference>
<dbReference type="GO" id="GO:0030170">
    <property type="term" value="F:pyridoxal phosphate binding"/>
    <property type="evidence" value="ECO:0007669"/>
    <property type="project" value="InterPro"/>
</dbReference>
<dbReference type="GO" id="GO:0070179">
    <property type="term" value="P:D-serine biosynthetic process"/>
    <property type="evidence" value="ECO:0007669"/>
    <property type="project" value="TreeGrafter"/>
</dbReference>
<reference evidence="10 11" key="1">
    <citation type="submission" date="2020-08" db="EMBL/GenBank/DDBJ databases">
        <title>Genomic Encyclopedia of Type Strains, Phase IV (KMG-IV): sequencing the most valuable type-strain genomes for metagenomic binning, comparative biology and taxonomic classification.</title>
        <authorList>
            <person name="Goeker M."/>
        </authorList>
    </citation>
    <scope>NUCLEOTIDE SEQUENCE [LARGE SCALE GENOMIC DNA]</scope>
    <source>
        <strain evidence="10 11">DSM 27026</strain>
    </source>
</reference>
<keyword evidence="11" id="KW-1185">Reference proteome</keyword>
<dbReference type="AlphaFoldDB" id="A0A840VKD0"/>
<dbReference type="GO" id="GO:0004794">
    <property type="term" value="F:threonine deaminase activity"/>
    <property type="evidence" value="ECO:0007669"/>
    <property type="project" value="UniProtKB-EC"/>
</dbReference>
<dbReference type="EMBL" id="JACHFJ010000003">
    <property type="protein sequence ID" value="MBB5372699.1"/>
    <property type="molecule type" value="Genomic_DNA"/>
</dbReference>
<comment type="caution">
    <text evidence="10">The sequence shown here is derived from an EMBL/GenBank/DDBJ whole genome shotgun (WGS) entry which is preliminary data.</text>
</comment>
<dbReference type="Pfam" id="PF00291">
    <property type="entry name" value="PALP"/>
    <property type="match status" value="1"/>
</dbReference>
<dbReference type="SUPFAM" id="SSF53686">
    <property type="entry name" value="Tryptophan synthase beta subunit-like PLP-dependent enzymes"/>
    <property type="match status" value="1"/>
</dbReference>
<accession>A0A840VKD0</accession>
<comment type="cofactor">
    <cofactor evidence="3">
        <name>Mn(2+)</name>
        <dbReference type="ChEBI" id="CHEBI:29035"/>
    </cofactor>
</comment>
<dbReference type="GO" id="GO:0000287">
    <property type="term" value="F:magnesium ion binding"/>
    <property type="evidence" value="ECO:0007669"/>
    <property type="project" value="TreeGrafter"/>
</dbReference>
<evidence type="ECO:0000256" key="6">
    <source>
        <dbReference type="ARBA" id="ARBA00022842"/>
    </source>
</evidence>
<evidence type="ECO:0000259" key="9">
    <source>
        <dbReference type="Pfam" id="PF00291"/>
    </source>
</evidence>
<evidence type="ECO:0000256" key="7">
    <source>
        <dbReference type="ARBA" id="ARBA00022898"/>
    </source>
</evidence>
<comment type="cofactor">
    <cofactor evidence="4">
        <name>Mg(2+)</name>
        <dbReference type="ChEBI" id="CHEBI:18420"/>
    </cofactor>
</comment>
<protein>
    <submittedName>
        <fullName evidence="10">Threonine dehydratase</fullName>
        <ecNumber evidence="10">4.3.1.19</ecNumber>
    </submittedName>
</protein>
<comment type="similarity">
    <text evidence="5">Belongs to the serine/threonine dehydratase family.</text>
</comment>
<dbReference type="GO" id="GO:0005524">
    <property type="term" value="F:ATP binding"/>
    <property type="evidence" value="ECO:0007669"/>
    <property type="project" value="TreeGrafter"/>
</dbReference>
<proteinExistence type="inferred from homology"/>
<keyword evidence="7" id="KW-0663">Pyridoxal phosphate</keyword>
<dbReference type="FunFam" id="3.40.50.1100:FF:000005">
    <property type="entry name" value="Threonine dehydratase catabolic"/>
    <property type="match status" value="1"/>
</dbReference>
<dbReference type="GO" id="GO:0003941">
    <property type="term" value="F:L-serine ammonia-lyase activity"/>
    <property type="evidence" value="ECO:0007669"/>
    <property type="project" value="TreeGrafter"/>
</dbReference>
<comment type="cofactor">
    <cofactor evidence="2">
        <name>pyridoxal 5'-phosphate</name>
        <dbReference type="ChEBI" id="CHEBI:597326"/>
    </cofactor>
</comment>
<evidence type="ECO:0000256" key="2">
    <source>
        <dbReference type="ARBA" id="ARBA00001933"/>
    </source>
</evidence>
<evidence type="ECO:0000256" key="1">
    <source>
        <dbReference type="ARBA" id="ARBA00001913"/>
    </source>
</evidence>
<dbReference type="CDD" id="cd01562">
    <property type="entry name" value="Thr-dehyd"/>
    <property type="match status" value="1"/>
</dbReference>
<dbReference type="Gene3D" id="3.40.50.1100">
    <property type="match status" value="2"/>
</dbReference>
<dbReference type="GO" id="GO:0018114">
    <property type="term" value="F:threonine racemase activity"/>
    <property type="evidence" value="ECO:0007669"/>
    <property type="project" value="TreeGrafter"/>
</dbReference>
<dbReference type="PANTHER" id="PTHR43050">
    <property type="entry name" value="SERINE / THREONINE RACEMASE FAMILY MEMBER"/>
    <property type="match status" value="1"/>
</dbReference>
<evidence type="ECO:0000256" key="8">
    <source>
        <dbReference type="ARBA" id="ARBA00023239"/>
    </source>
</evidence>
<name>A0A840VKD0_9PROT</name>
<evidence type="ECO:0000256" key="4">
    <source>
        <dbReference type="ARBA" id="ARBA00001946"/>
    </source>
</evidence>
<dbReference type="EC" id="4.3.1.19" evidence="10"/>
<dbReference type="PANTHER" id="PTHR43050:SF1">
    <property type="entry name" value="SERINE RACEMASE"/>
    <property type="match status" value="1"/>
</dbReference>
<evidence type="ECO:0000313" key="11">
    <source>
        <dbReference type="Proteomes" id="UP000553706"/>
    </source>
</evidence>
<keyword evidence="6" id="KW-0460">Magnesium</keyword>
<feature type="domain" description="Tryptophan synthase beta chain-like PALP" evidence="9">
    <location>
        <begin position="16"/>
        <end position="309"/>
    </location>
</feature>
<dbReference type="GO" id="GO:0030378">
    <property type="term" value="F:serine racemase activity"/>
    <property type="evidence" value="ECO:0007669"/>
    <property type="project" value="TreeGrafter"/>
</dbReference>
<dbReference type="RefSeq" id="WP_221246634.1">
    <property type="nucleotide sequence ID" value="NZ_JACHFJ010000003.1"/>
</dbReference>
<comment type="cofactor">
    <cofactor evidence="1">
        <name>Ca(2+)</name>
        <dbReference type="ChEBI" id="CHEBI:29108"/>
    </cofactor>
</comment>
<dbReference type="InterPro" id="IPR001926">
    <property type="entry name" value="TrpB-like_PALP"/>
</dbReference>
<keyword evidence="8 10" id="KW-0456">Lyase</keyword>